<sequence length="396" mass="41000">MSELYEATFRWPHPDASNVIVTGTFDSWSCSHHLAKTPSGSFEGAVKLPWGEKVTYKYIVDGRWTTTDDQATELDPVGNLNNVLRVPARPEPEPVPAPAAAPETETGTEKTMASPEEAPATVGTVNGIVETAKQAAVSMVEALAPGTAETPAETPATEAPPAQTEPVAAPEPSAVDPAAAEITNTAVLPSEPIPVAPEVPVPVLPLSTEQPSDSTSMPVADVSESKPLETLVVEGSTTAETAVVAAPEPSAAEKPSTHEPTAVNGISEEKSATNGVAPADDKAAAVNGTSETPQPTTTPAPESPKPATNGAGKATTPTKEKKMRFPSLSSRHSRGRSSVESGASELGEKEANGNGSGKDSVSSRFASTQRQKRRTSMFGKLKDVFSSHPKKEASSS</sequence>
<dbReference type="InterPro" id="IPR013783">
    <property type="entry name" value="Ig-like_fold"/>
</dbReference>
<dbReference type="STRING" id="1328759.A0A5C2SFB0"/>
<dbReference type="GO" id="GO:0031588">
    <property type="term" value="C:nucleotide-activated protein kinase complex"/>
    <property type="evidence" value="ECO:0007669"/>
    <property type="project" value="TreeGrafter"/>
</dbReference>
<name>A0A5C2SFB0_9APHY</name>
<dbReference type="PANTHER" id="PTHR10343">
    <property type="entry name" value="5'-AMP-ACTIVATED PROTEIN KINASE , BETA SUBUNIT"/>
    <property type="match status" value="1"/>
</dbReference>
<dbReference type="InterPro" id="IPR014756">
    <property type="entry name" value="Ig_E-set"/>
</dbReference>
<dbReference type="InterPro" id="IPR032640">
    <property type="entry name" value="AMPK1_CBM"/>
</dbReference>
<evidence type="ECO:0000313" key="5">
    <source>
        <dbReference type="Proteomes" id="UP000313359"/>
    </source>
</evidence>
<evidence type="ECO:0000313" key="4">
    <source>
        <dbReference type="EMBL" id="RPD61978.1"/>
    </source>
</evidence>
<dbReference type="OrthoDB" id="5873279at2759"/>
<dbReference type="EMBL" id="ML122260">
    <property type="protein sequence ID" value="RPD61978.1"/>
    <property type="molecule type" value="Genomic_DNA"/>
</dbReference>
<organism evidence="4 5">
    <name type="scientific">Lentinus tigrinus ALCF2SS1-6</name>
    <dbReference type="NCBI Taxonomy" id="1328759"/>
    <lineage>
        <taxon>Eukaryota</taxon>
        <taxon>Fungi</taxon>
        <taxon>Dikarya</taxon>
        <taxon>Basidiomycota</taxon>
        <taxon>Agaricomycotina</taxon>
        <taxon>Agaricomycetes</taxon>
        <taxon>Polyporales</taxon>
        <taxon>Polyporaceae</taxon>
        <taxon>Lentinus</taxon>
    </lineage>
</organism>
<dbReference type="PANTHER" id="PTHR10343:SF81">
    <property type="entry name" value="CRUCIFORM DNA-RECOGNIZING PROTEIN 1-RELATED"/>
    <property type="match status" value="1"/>
</dbReference>
<dbReference type="AlphaFoldDB" id="A0A5C2SFB0"/>
<accession>A0A5C2SFB0</accession>
<dbReference type="SUPFAM" id="SSF81296">
    <property type="entry name" value="E set domains"/>
    <property type="match status" value="1"/>
</dbReference>
<reference evidence="4" key="1">
    <citation type="journal article" date="2018" name="Genome Biol. Evol.">
        <title>Genomics and development of Lentinus tigrinus, a white-rot wood-decaying mushroom with dimorphic fruiting bodies.</title>
        <authorList>
            <person name="Wu B."/>
            <person name="Xu Z."/>
            <person name="Knudson A."/>
            <person name="Carlson A."/>
            <person name="Chen N."/>
            <person name="Kovaka S."/>
            <person name="LaButti K."/>
            <person name="Lipzen A."/>
            <person name="Pennachio C."/>
            <person name="Riley R."/>
            <person name="Schakwitz W."/>
            <person name="Umezawa K."/>
            <person name="Ohm R.A."/>
            <person name="Grigoriev I.V."/>
            <person name="Nagy L.G."/>
            <person name="Gibbons J."/>
            <person name="Hibbett D."/>
        </authorList>
    </citation>
    <scope>NUCLEOTIDE SEQUENCE [LARGE SCALE GENOMIC DNA]</scope>
    <source>
        <strain evidence="4">ALCF2SS1-6</strain>
    </source>
</reference>
<dbReference type="GO" id="GO:0005737">
    <property type="term" value="C:cytoplasm"/>
    <property type="evidence" value="ECO:0007669"/>
    <property type="project" value="TreeGrafter"/>
</dbReference>
<dbReference type="InterPro" id="IPR050827">
    <property type="entry name" value="CRP1_MDG1_kinase"/>
</dbReference>
<feature type="region of interest" description="Disordered" evidence="2">
    <location>
        <begin position="89"/>
        <end position="117"/>
    </location>
</feature>
<keyword evidence="5" id="KW-1185">Reference proteome</keyword>
<feature type="region of interest" description="Disordered" evidence="2">
    <location>
        <begin position="146"/>
        <end position="170"/>
    </location>
</feature>
<feature type="region of interest" description="Disordered" evidence="2">
    <location>
        <begin position="239"/>
        <end position="396"/>
    </location>
</feature>
<dbReference type="GO" id="GO:0005634">
    <property type="term" value="C:nucleus"/>
    <property type="evidence" value="ECO:0007669"/>
    <property type="project" value="TreeGrafter"/>
</dbReference>
<feature type="domain" description="AMP-activated protein kinase glycogen-binding" evidence="3">
    <location>
        <begin position="7"/>
        <end position="88"/>
    </location>
</feature>
<dbReference type="Pfam" id="PF16561">
    <property type="entry name" value="AMPK1_CBM"/>
    <property type="match status" value="1"/>
</dbReference>
<evidence type="ECO:0000256" key="1">
    <source>
        <dbReference type="ARBA" id="ARBA00038216"/>
    </source>
</evidence>
<dbReference type="GO" id="GO:0007165">
    <property type="term" value="P:signal transduction"/>
    <property type="evidence" value="ECO:0007669"/>
    <property type="project" value="TreeGrafter"/>
</dbReference>
<protein>
    <recommendedName>
        <fullName evidence="3">AMP-activated protein kinase glycogen-binding domain-containing protein</fullName>
    </recommendedName>
</protein>
<proteinExistence type="inferred from homology"/>
<evidence type="ECO:0000259" key="3">
    <source>
        <dbReference type="Pfam" id="PF16561"/>
    </source>
</evidence>
<comment type="similarity">
    <text evidence="1">Belongs to the CRP1/MDG1 family.</text>
</comment>
<feature type="region of interest" description="Disordered" evidence="2">
    <location>
        <begin position="204"/>
        <end position="226"/>
    </location>
</feature>
<dbReference type="Proteomes" id="UP000313359">
    <property type="component" value="Unassembled WGS sequence"/>
</dbReference>
<gene>
    <name evidence="4" type="ORF">L227DRAFT_573847</name>
</gene>
<feature type="compositionally biased region" description="Polar residues" evidence="2">
    <location>
        <begin position="357"/>
        <end position="369"/>
    </location>
</feature>
<feature type="compositionally biased region" description="Basic and acidic residues" evidence="2">
    <location>
        <begin position="380"/>
        <end position="396"/>
    </location>
</feature>
<feature type="compositionally biased region" description="Polar residues" evidence="2">
    <location>
        <begin position="208"/>
        <end position="217"/>
    </location>
</feature>
<dbReference type="Gene3D" id="2.60.40.10">
    <property type="entry name" value="Immunoglobulins"/>
    <property type="match status" value="1"/>
</dbReference>
<dbReference type="GO" id="GO:0019901">
    <property type="term" value="F:protein kinase binding"/>
    <property type="evidence" value="ECO:0007669"/>
    <property type="project" value="TreeGrafter"/>
</dbReference>
<feature type="compositionally biased region" description="Low complexity" evidence="2">
    <location>
        <begin position="239"/>
        <end position="254"/>
    </location>
</feature>
<dbReference type="CDD" id="cd02859">
    <property type="entry name" value="E_set_AMPKbeta_like_N"/>
    <property type="match status" value="1"/>
</dbReference>
<evidence type="ECO:0000256" key="2">
    <source>
        <dbReference type="SAM" id="MobiDB-lite"/>
    </source>
</evidence>